<dbReference type="InterPro" id="IPR059179">
    <property type="entry name" value="MLKL-like_MCAfunc"/>
</dbReference>
<evidence type="ECO:0000313" key="2">
    <source>
        <dbReference type="Proteomes" id="UP001218188"/>
    </source>
</evidence>
<reference evidence="1" key="1">
    <citation type="submission" date="2023-03" db="EMBL/GenBank/DDBJ databases">
        <title>Massive genome expansion in bonnet fungi (Mycena s.s.) driven by repeated elements and novel gene families across ecological guilds.</title>
        <authorList>
            <consortium name="Lawrence Berkeley National Laboratory"/>
            <person name="Harder C.B."/>
            <person name="Miyauchi S."/>
            <person name="Viragh M."/>
            <person name="Kuo A."/>
            <person name="Thoen E."/>
            <person name="Andreopoulos B."/>
            <person name="Lu D."/>
            <person name="Skrede I."/>
            <person name="Drula E."/>
            <person name="Henrissat B."/>
            <person name="Morin E."/>
            <person name="Kohler A."/>
            <person name="Barry K."/>
            <person name="LaButti K."/>
            <person name="Morin E."/>
            <person name="Salamov A."/>
            <person name="Lipzen A."/>
            <person name="Mereny Z."/>
            <person name="Hegedus B."/>
            <person name="Baldrian P."/>
            <person name="Stursova M."/>
            <person name="Weitz H."/>
            <person name="Taylor A."/>
            <person name="Grigoriev I.V."/>
            <person name="Nagy L.G."/>
            <person name="Martin F."/>
            <person name="Kauserud H."/>
        </authorList>
    </citation>
    <scope>NUCLEOTIDE SEQUENCE</scope>
    <source>
        <strain evidence="1">CBHHK200</strain>
    </source>
</reference>
<sequence>MSRNSLPPRPSSPSPNLSSATFRLFKVFPSRSSKKSDWLRFSISAAKTATAATELAPFPFIKVAFGMVVTLLEALEKLQKNQEDLKDLCGNIDEIVDILRDQISRHGDTAAVKLKGHCEEFESILRDILQTVERMQKRSHFNQFIKSTSISADIVAYEKRITGLLSRIMLIAGLDGAFDVADIRSQVQDIHAIISPSKLATVVSAS</sequence>
<dbReference type="AlphaFoldDB" id="A0AAD6X4D0"/>
<protein>
    <submittedName>
        <fullName evidence="1">Uncharacterized protein</fullName>
    </submittedName>
</protein>
<keyword evidence="2" id="KW-1185">Reference proteome</keyword>
<gene>
    <name evidence="1" type="ORF">C8F04DRAFT_1101820</name>
</gene>
<dbReference type="InterPro" id="IPR036537">
    <property type="entry name" value="Adaptor_Cbl_N_dom_sf"/>
</dbReference>
<dbReference type="Proteomes" id="UP001218188">
    <property type="component" value="Unassembled WGS sequence"/>
</dbReference>
<dbReference type="EMBL" id="JARJCM010000057">
    <property type="protein sequence ID" value="KAJ7034416.1"/>
    <property type="molecule type" value="Genomic_DNA"/>
</dbReference>
<proteinExistence type="predicted"/>
<dbReference type="Gene3D" id="1.20.930.20">
    <property type="entry name" value="Adaptor protein Cbl, N-terminal domain"/>
    <property type="match status" value="1"/>
</dbReference>
<evidence type="ECO:0000313" key="1">
    <source>
        <dbReference type="EMBL" id="KAJ7034416.1"/>
    </source>
</evidence>
<dbReference type="GO" id="GO:0007166">
    <property type="term" value="P:cell surface receptor signaling pathway"/>
    <property type="evidence" value="ECO:0007669"/>
    <property type="project" value="InterPro"/>
</dbReference>
<organism evidence="1 2">
    <name type="scientific">Mycena alexandri</name>
    <dbReference type="NCBI Taxonomy" id="1745969"/>
    <lineage>
        <taxon>Eukaryota</taxon>
        <taxon>Fungi</taxon>
        <taxon>Dikarya</taxon>
        <taxon>Basidiomycota</taxon>
        <taxon>Agaricomycotina</taxon>
        <taxon>Agaricomycetes</taxon>
        <taxon>Agaricomycetidae</taxon>
        <taxon>Agaricales</taxon>
        <taxon>Marasmiineae</taxon>
        <taxon>Mycenaceae</taxon>
        <taxon>Mycena</taxon>
    </lineage>
</organism>
<accession>A0AAD6X4D0</accession>
<name>A0AAD6X4D0_9AGAR</name>
<dbReference type="CDD" id="cd21037">
    <property type="entry name" value="MLKL_NTD"/>
    <property type="match status" value="1"/>
</dbReference>
<comment type="caution">
    <text evidence="1">The sequence shown here is derived from an EMBL/GenBank/DDBJ whole genome shotgun (WGS) entry which is preliminary data.</text>
</comment>